<sequence length="277" mass="32568">MNIYLQHILSFLNKNRGIDFSGYRTAMIQSRIDQRVHFTHCSDTNEYLSYLKKTPHEIDTLIDTLTINVSHFFRNTFVFEYLQKLLLPTLLQQKKFQPHPSLRIWSCGCAMGEEAYSMAMLINECMEKEKQLPDINIDIFATDLDANAIKKAKKAMYLKESIKNIKYGLVEKYFLCRGDAFQLLPFLKQRVSFSVYDILDQKSYAPPESIFGSFDMVLCRNVLIYFNTECQDKIFNKLYRSLNTNGYLILGEAETPPTTHQNHFKKVNEWCHIYQKR</sequence>
<gene>
    <name evidence="7" type="ORF">SAMN02746065_11133</name>
</gene>
<evidence type="ECO:0000256" key="1">
    <source>
        <dbReference type="ARBA" id="ARBA00001541"/>
    </source>
</evidence>
<organism evidence="7 8">
    <name type="scientific">Desulfocicer vacuolatum DSM 3385</name>
    <dbReference type="NCBI Taxonomy" id="1121400"/>
    <lineage>
        <taxon>Bacteria</taxon>
        <taxon>Pseudomonadati</taxon>
        <taxon>Thermodesulfobacteriota</taxon>
        <taxon>Desulfobacteria</taxon>
        <taxon>Desulfobacterales</taxon>
        <taxon>Desulfobacteraceae</taxon>
        <taxon>Desulfocicer</taxon>
    </lineage>
</organism>
<keyword evidence="5" id="KW-0949">S-adenosyl-L-methionine</keyword>
<feature type="domain" description="CheR-type methyltransferase" evidence="6">
    <location>
        <begin position="1"/>
        <end position="277"/>
    </location>
</feature>
<accession>A0A1W2CB46</accession>
<dbReference type="OrthoDB" id="9786165at2"/>
<dbReference type="InterPro" id="IPR029063">
    <property type="entry name" value="SAM-dependent_MTases_sf"/>
</dbReference>
<dbReference type="PRINTS" id="PR00996">
    <property type="entry name" value="CHERMTFRASE"/>
</dbReference>
<dbReference type="InterPro" id="IPR022642">
    <property type="entry name" value="CheR_C"/>
</dbReference>
<dbReference type="CDD" id="cd02440">
    <property type="entry name" value="AdoMet_MTases"/>
    <property type="match status" value="1"/>
</dbReference>
<dbReference type="Proteomes" id="UP000192418">
    <property type="component" value="Unassembled WGS sequence"/>
</dbReference>
<dbReference type="STRING" id="1121400.SAMN02746065_11133"/>
<evidence type="ECO:0000256" key="2">
    <source>
        <dbReference type="ARBA" id="ARBA00012534"/>
    </source>
</evidence>
<dbReference type="Gene3D" id="3.40.50.150">
    <property type="entry name" value="Vaccinia Virus protein VP39"/>
    <property type="match status" value="1"/>
</dbReference>
<dbReference type="InterPro" id="IPR022641">
    <property type="entry name" value="CheR_N"/>
</dbReference>
<evidence type="ECO:0000256" key="4">
    <source>
        <dbReference type="ARBA" id="ARBA00022679"/>
    </source>
</evidence>
<evidence type="ECO:0000259" key="6">
    <source>
        <dbReference type="PROSITE" id="PS50123"/>
    </source>
</evidence>
<dbReference type="EC" id="2.1.1.80" evidence="2"/>
<dbReference type="PANTHER" id="PTHR24422">
    <property type="entry name" value="CHEMOTAXIS PROTEIN METHYLTRANSFERASE"/>
    <property type="match status" value="1"/>
</dbReference>
<dbReference type="PANTHER" id="PTHR24422:SF10">
    <property type="entry name" value="CHEMOTAXIS PROTEIN METHYLTRANSFERASE 2"/>
    <property type="match status" value="1"/>
</dbReference>
<dbReference type="InterPro" id="IPR050903">
    <property type="entry name" value="Bact_Chemotaxis_MeTrfase"/>
</dbReference>
<evidence type="ECO:0000256" key="3">
    <source>
        <dbReference type="ARBA" id="ARBA00022603"/>
    </source>
</evidence>
<dbReference type="Gene3D" id="1.10.155.10">
    <property type="entry name" value="Chemotaxis receptor methyltransferase CheR, N-terminal domain"/>
    <property type="match status" value="1"/>
</dbReference>
<dbReference type="SMART" id="SM00138">
    <property type="entry name" value="MeTrc"/>
    <property type="match status" value="1"/>
</dbReference>
<dbReference type="AlphaFoldDB" id="A0A1W2CB46"/>
<keyword evidence="4 7" id="KW-0808">Transferase</keyword>
<keyword evidence="3 7" id="KW-0489">Methyltransferase</keyword>
<evidence type="ECO:0000313" key="7">
    <source>
        <dbReference type="EMBL" id="SMC82092.1"/>
    </source>
</evidence>
<dbReference type="EMBL" id="FWXY01000011">
    <property type="protein sequence ID" value="SMC82092.1"/>
    <property type="molecule type" value="Genomic_DNA"/>
</dbReference>
<dbReference type="GO" id="GO:0032259">
    <property type="term" value="P:methylation"/>
    <property type="evidence" value="ECO:0007669"/>
    <property type="project" value="UniProtKB-KW"/>
</dbReference>
<dbReference type="Pfam" id="PF01739">
    <property type="entry name" value="CheR"/>
    <property type="match status" value="1"/>
</dbReference>
<dbReference type="SUPFAM" id="SSF53335">
    <property type="entry name" value="S-adenosyl-L-methionine-dependent methyltransferases"/>
    <property type="match status" value="1"/>
</dbReference>
<dbReference type="GO" id="GO:0008983">
    <property type="term" value="F:protein-glutamate O-methyltransferase activity"/>
    <property type="evidence" value="ECO:0007669"/>
    <property type="project" value="UniProtKB-EC"/>
</dbReference>
<reference evidence="7 8" key="1">
    <citation type="submission" date="2017-04" db="EMBL/GenBank/DDBJ databases">
        <authorList>
            <person name="Afonso C.L."/>
            <person name="Miller P.J."/>
            <person name="Scott M.A."/>
            <person name="Spackman E."/>
            <person name="Goraichik I."/>
            <person name="Dimitrov K.M."/>
            <person name="Suarez D.L."/>
            <person name="Swayne D.E."/>
        </authorList>
    </citation>
    <scope>NUCLEOTIDE SEQUENCE [LARGE SCALE GENOMIC DNA]</scope>
    <source>
        <strain evidence="7 8">DSM 3385</strain>
    </source>
</reference>
<evidence type="ECO:0000313" key="8">
    <source>
        <dbReference type="Proteomes" id="UP000192418"/>
    </source>
</evidence>
<dbReference type="InterPro" id="IPR036804">
    <property type="entry name" value="CheR_N_sf"/>
</dbReference>
<name>A0A1W2CB46_9BACT</name>
<dbReference type="Pfam" id="PF03705">
    <property type="entry name" value="CheR_N"/>
    <property type="match status" value="1"/>
</dbReference>
<evidence type="ECO:0000256" key="5">
    <source>
        <dbReference type="ARBA" id="ARBA00022691"/>
    </source>
</evidence>
<dbReference type="InterPro" id="IPR000780">
    <property type="entry name" value="CheR_MeTrfase"/>
</dbReference>
<protein>
    <recommendedName>
        <fullName evidence="2">protein-glutamate O-methyltransferase</fullName>
        <ecNumber evidence="2">2.1.1.80</ecNumber>
    </recommendedName>
</protein>
<dbReference type="PROSITE" id="PS50123">
    <property type="entry name" value="CHER"/>
    <property type="match status" value="1"/>
</dbReference>
<dbReference type="SUPFAM" id="SSF47757">
    <property type="entry name" value="Chemotaxis receptor methyltransferase CheR, N-terminal domain"/>
    <property type="match status" value="1"/>
</dbReference>
<comment type="catalytic activity">
    <reaction evidence="1">
        <text>L-glutamyl-[protein] + S-adenosyl-L-methionine = [protein]-L-glutamate 5-O-methyl ester + S-adenosyl-L-homocysteine</text>
        <dbReference type="Rhea" id="RHEA:24452"/>
        <dbReference type="Rhea" id="RHEA-COMP:10208"/>
        <dbReference type="Rhea" id="RHEA-COMP:10311"/>
        <dbReference type="ChEBI" id="CHEBI:29973"/>
        <dbReference type="ChEBI" id="CHEBI:57856"/>
        <dbReference type="ChEBI" id="CHEBI:59789"/>
        <dbReference type="ChEBI" id="CHEBI:82795"/>
        <dbReference type="EC" id="2.1.1.80"/>
    </reaction>
</comment>
<keyword evidence="8" id="KW-1185">Reference proteome</keyword>
<dbReference type="RefSeq" id="WP_084069452.1">
    <property type="nucleotide sequence ID" value="NZ_FWXY01000011.1"/>
</dbReference>
<proteinExistence type="predicted"/>